<dbReference type="EMBL" id="QNVS01000026">
    <property type="protein sequence ID" value="REC54322.1"/>
    <property type="molecule type" value="Genomic_DNA"/>
</dbReference>
<organism evidence="1 2">
    <name type="scientific">Chryseobacterium piscium</name>
    <dbReference type="NCBI Taxonomy" id="333702"/>
    <lineage>
        <taxon>Bacteria</taxon>
        <taxon>Pseudomonadati</taxon>
        <taxon>Bacteroidota</taxon>
        <taxon>Flavobacteriia</taxon>
        <taxon>Flavobacteriales</taxon>
        <taxon>Weeksellaceae</taxon>
        <taxon>Chryseobacterium group</taxon>
        <taxon>Chryseobacterium</taxon>
    </lineage>
</organism>
<dbReference type="AlphaFoldDB" id="A0A3D9BLN3"/>
<evidence type="ECO:0000313" key="1">
    <source>
        <dbReference type="EMBL" id="REC54322.1"/>
    </source>
</evidence>
<dbReference type="RefSeq" id="WP_115950179.1">
    <property type="nucleotide sequence ID" value="NZ_QNVS01000026.1"/>
</dbReference>
<name>A0A3D9BLN3_9FLAO</name>
<evidence type="ECO:0000313" key="2">
    <source>
        <dbReference type="Proteomes" id="UP000256512"/>
    </source>
</evidence>
<dbReference type="Proteomes" id="UP000256512">
    <property type="component" value="Unassembled WGS sequence"/>
</dbReference>
<dbReference type="Pfam" id="PF16286">
    <property type="entry name" value="DUF4932"/>
    <property type="match status" value="1"/>
</dbReference>
<keyword evidence="2" id="KW-1185">Reference proteome</keyword>
<comment type="caution">
    <text evidence="1">The sequence shown here is derived from an EMBL/GenBank/DDBJ whole genome shotgun (WGS) entry which is preliminary data.</text>
</comment>
<proteinExistence type="predicted"/>
<reference evidence="1 2" key="1">
    <citation type="journal article" date="2006" name="Int. J. Syst. Evol. Microbiol.">
        <title>Chryseobacterium piscium sp. nov., isolated from fish of the South Atlantic Ocean off South Africa.</title>
        <authorList>
            <person name="de Beer H."/>
            <person name="Hugo C.J."/>
            <person name="Jooste P.J."/>
            <person name="Vancanneyt M."/>
            <person name="Coenye T."/>
            <person name="Vandamme P."/>
        </authorList>
    </citation>
    <scope>NUCLEOTIDE SEQUENCE [LARGE SCALE GENOMIC DNA]</scope>
    <source>
        <strain evidence="1 2">CCUG 51923</strain>
    </source>
</reference>
<dbReference type="InterPro" id="IPR032560">
    <property type="entry name" value="DUF4932"/>
</dbReference>
<evidence type="ECO:0008006" key="3">
    <source>
        <dbReference type="Google" id="ProtNLM"/>
    </source>
</evidence>
<sequence length="388" mass="45699">MKKISCFIISFLFAIVQAQKINITFSKNIETYFLAEILAADYRETNKEFELFKKKECSVYQPIVKKAIIEYDNPKNEKIARLTAEINDTFLKKYGFGNDVLMQSLLTHEEFPSKKWKTDYHFTSNDHSAEQNNEITELIIKYVDELADFYKAENIDRFFKENRSFYKSAEKEFDQQIPKGFAKAMEKYYGEKFNSYTVLLSPVMMWPIDDGEGRGIGAKTEVGNKVDIYEIASPFVRVTQPDQYGYDNQFQARFLTVHEFGHSFVNKEVYKNKENIDRFKTLFEESKLKETMIKTGGYGDYQTCVAEHLVRLGEIEIALLQNDQERADKLLAYHLKNNFIFLPQLLEKIKEYNNDRKKYPSFRMFVPKLLEIFDDSNIAFINEKLDKK</sequence>
<accession>A0A3D9BLN3</accession>
<gene>
    <name evidence="1" type="ORF">DRF62_09975</name>
</gene>
<protein>
    <recommendedName>
        <fullName evidence="3">DUF4932 domain-containing protein</fullName>
    </recommendedName>
</protein>